<organism evidence="4 5">
    <name type="scientific">Mycena pura</name>
    <dbReference type="NCBI Taxonomy" id="153505"/>
    <lineage>
        <taxon>Eukaryota</taxon>
        <taxon>Fungi</taxon>
        <taxon>Dikarya</taxon>
        <taxon>Basidiomycota</taxon>
        <taxon>Agaricomycotina</taxon>
        <taxon>Agaricomycetes</taxon>
        <taxon>Agaricomycetidae</taxon>
        <taxon>Agaricales</taxon>
        <taxon>Marasmiineae</taxon>
        <taxon>Mycenaceae</taxon>
        <taxon>Mycena</taxon>
    </lineage>
</organism>
<protein>
    <recommendedName>
        <fullName evidence="3">GDP/GTP exchange factor Sec2 N-terminal domain-containing protein</fullName>
    </recommendedName>
</protein>
<name>A0AAD6UMG1_9AGAR</name>
<dbReference type="EMBL" id="JARJCW010000143">
    <property type="protein sequence ID" value="KAJ7190740.1"/>
    <property type="molecule type" value="Genomic_DNA"/>
</dbReference>
<comment type="caution">
    <text evidence="4">The sequence shown here is derived from an EMBL/GenBank/DDBJ whole genome shotgun (WGS) entry which is preliminary data.</text>
</comment>
<feature type="domain" description="GDP/GTP exchange factor Sec2 N-terminal" evidence="3">
    <location>
        <begin position="182"/>
        <end position="256"/>
    </location>
</feature>
<feature type="compositionally biased region" description="Polar residues" evidence="1">
    <location>
        <begin position="136"/>
        <end position="148"/>
    </location>
</feature>
<feature type="region of interest" description="Disordered" evidence="1">
    <location>
        <begin position="117"/>
        <end position="148"/>
    </location>
</feature>
<proteinExistence type="predicted"/>
<evidence type="ECO:0000259" key="3">
    <source>
        <dbReference type="Pfam" id="PF06428"/>
    </source>
</evidence>
<keyword evidence="2" id="KW-0812">Transmembrane</keyword>
<dbReference type="Proteomes" id="UP001219525">
    <property type="component" value="Unassembled WGS sequence"/>
</dbReference>
<keyword evidence="2" id="KW-1133">Transmembrane helix</keyword>
<feature type="region of interest" description="Disordered" evidence="1">
    <location>
        <begin position="224"/>
        <end position="267"/>
    </location>
</feature>
<gene>
    <name evidence="4" type="ORF">GGX14DRAFT_579541</name>
</gene>
<keyword evidence="2" id="KW-0472">Membrane</keyword>
<dbReference type="Pfam" id="PF06428">
    <property type="entry name" value="Sec2p"/>
    <property type="match status" value="1"/>
</dbReference>
<evidence type="ECO:0000256" key="1">
    <source>
        <dbReference type="SAM" id="MobiDB-lite"/>
    </source>
</evidence>
<sequence>MLVWHWHAPQLGFSFKLRKEAVGRGRCSSQKGSGAEAALPFSSSWILIVLTIEQELHDARRVGTAGGDARTQSALNMVINWVTELAYKSKAELEVQLNVAKANLHLVIANNEMLEEALKSEPSPSTRIPGPGGANESPTEDSSNNNSRFFKTFFNNNGTRPGTQLQTHFTSPSIPSLHAHAHENDALQALRARHDKIALEAELKSLSQALFEEANKMVASERAEAERELEKPRPLAEELKKMKTELREDREELREAREDREELREARVGKEGENAELRSPVRSPESRHVAYISIWRALPALGYGAFTAISSVFVVSPPILIHIRVKGRERLRAAEAESEESGRTPRRGALGLAAYSAAQWDERVRASSPGLSPPLTAVAAAPDDLWEGA</sequence>
<dbReference type="SUPFAM" id="SSF144284">
    <property type="entry name" value="Sec2 N-terminal region"/>
    <property type="match status" value="1"/>
</dbReference>
<dbReference type="InterPro" id="IPR009449">
    <property type="entry name" value="Sec2_N"/>
</dbReference>
<evidence type="ECO:0000256" key="2">
    <source>
        <dbReference type="SAM" id="Phobius"/>
    </source>
</evidence>
<evidence type="ECO:0000313" key="5">
    <source>
        <dbReference type="Proteomes" id="UP001219525"/>
    </source>
</evidence>
<accession>A0AAD6UMG1</accession>
<evidence type="ECO:0000313" key="4">
    <source>
        <dbReference type="EMBL" id="KAJ7190740.1"/>
    </source>
</evidence>
<keyword evidence="5" id="KW-1185">Reference proteome</keyword>
<dbReference type="Gene3D" id="6.10.140.910">
    <property type="match status" value="1"/>
</dbReference>
<reference evidence="4" key="1">
    <citation type="submission" date="2023-03" db="EMBL/GenBank/DDBJ databases">
        <title>Massive genome expansion in bonnet fungi (Mycena s.s.) driven by repeated elements and novel gene families across ecological guilds.</title>
        <authorList>
            <consortium name="Lawrence Berkeley National Laboratory"/>
            <person name="Harder C.B."/>
            <person name="Miyauchi S."/>
            <person name="Viragh M."/>
            <person name="Kuo A."/>
            <person name="Thoen E."/>
            <person name="Andreopoulos B."/>
            <person name="Lu D."/>
            <person name="Skrede I."/>
            <person name="Drula E."/>
            <person name="Henrissat B."/>
            <person name="Morin E."/>
            <person name="Kohler A."/>
            <person name="Barry K."/>
            <person name="LaButti K."/>
            <person name="Morin E."/>
            <person name="Salamov A."/>
            <person name="Lipzen A."/>
            <person name="Mereny Z."/>
            <person name="Hegedus B."/>
            <person name="Baldrian P."/>
            <person name="Stursova M."/>
            <person name="Weitz H."/>
            <person name="Taylor A."/>
            <person name="Grigoriev I.V."/>
            <person name="Nagy L.G."/>
            <person name="Martin F."/>
            <person name="Kauserud H."/>
        </authorList>
    </citation>
    <scope>NUCLEOTIDE SEQUENCE</scope>
    <source>
        <strain evidence="4">9144</strain>
    </source>
</reference>
<feature type="transmembrane region" description="Helical" evidence="2">
    <location>
        <begin position="300"/>
        <end position="323"/>
    </location>
</feature>
<dbReference type="AlphaFoldDB" id="A0AAD6UMG1"/>